<dbReference type="RefSeq" id="WP_160179473.1">
    <property type="nucleotide sequence ID" value="NZ_CP047656.1"/>
</dbReference>
<dbReference type="OrthoDB" id="6233174at2"/>
<evidence type="ECO:0000313" key="3">
    <source>
        <dbReference type="Proteomes" id="UP000464524"/>
    </source>
</evidence>
<dbReference type="AlphaFoldDB" id="A0A857JL48"/>
<organism evidence="2 3">
    <name type="scientific">Paraglaciecola mesophila</name>
    <dbReference type="NCBI Taxonomy" id="197222"/>
    <lineage>
        <taxon>Bacteria</taxon>
        <taxon>Pseudomonadati</taxon>
        <taxon>Pseudomonadota</taxon>
        <taxon>Gammaproteobacteria</taxon>
        <taxon>Alteromonadales</taxon>
        <taxon>Alteromonadaceae</taxon>
        <taxon>Paraglaciecola</taxon>
    </lineage>
</organism>
<dbReference type="InterPro" id="IPR013976">
    <property type="entry name" value="HDOD"/>
</dbReference>
<evidence type="ECO:0000313" key="2">
    <source>
        <dbReference type="EMBL" id="QHJ11697.1"/>
    </source>
</evidence>
<reference evidence="2 3" key="1">
    <citation type="submission" date="2019-12" db="EMBL/GenBank/DDBJ databases">
        <title>Genome sequencing and assembly of endphytes of Porphyra tenera.</title>
        <authorList>
            <person name="Park J.M."/>
            <person name="Shin R."/>
            <person name="Jo S.H."/>
        </authorList>
    </citation>
    <scope>NUCLEOTIDE SEQUENCE [LARGE SCALE GENOMIC DNA]</scope>
    <source>
        <strain evidence="2 3">GPM4</strain>
    </source>
</reference>
<evidence type="ECO:0000259" key="1">
    <source>
        <dbReference type="PROSITE" id="PS51833"/>
    </source>
</evidence>
<accession>A0A857JL48</accession>
<gene>
    <name evidence="2" type="ORF">FX988_01932</name>
</gene>
<dbReference type="SUPFAM" id="SSF109604">
    <property type="entry name" value="HD-domain/PDEase-like"/>
    <property type="match status" value="1"/>
</dbReference>
<dbReference type="Proteomes" id="UP000464524">
    <property type="component" value="Chromosome"/>
</dbReference>
<dbReference type="Gene3D" id="1.10.3210.10">
    <property type="entry name" value="Hypothetical protein af1432"/>
    <property type="match status" value="1"/>
</dbReference>
<dbReference type="EMBL" id="CP047656">
    <property type="protein sequence ID" value="QHJ11697.1"/>
    <property type="molecule type" value="Genomic_DNA"/>
</dbReference>
<dbReference type="KEGG" id="pmes:FX988_01932"/>
<dbReference type="Pfam" id="PF08668">
    <property type="entry name" value="HDOD"/>
    <property type="match status" value="1"/>
</dbReference>
<dbReference type="PROSITE" id="PS51833">
    <property type="entry name" value="HDOD"/>
    <property type="match status" value="1"/>
</dbReference>
<proteinExistence type="predicted"/>
<protein>
    <recommendedName>
        <fullName evidence="1">HDOD domain-containing protein</fullName>
    </recommendedName>
</protein>
<sequence>MTSPATHTPIVETRFKQLFIDLKAAKQQLADENAPPIAKEVVPTRELLAVEKQAREDKKLSQEKEDNRIESVAAKLHQEIELKLSEALSDPEFIITKVLAIDMALPKILDLLAVKACTVSRLEVLATEVPWLYKDLSKMINSAKYRRRDSKGKIISAETLRVALTFFGIENLKMVVPFLLIRRHLPQITDPYPHIKRRIWEQSIATAMSGKRLAPFYQLDENQAFTAGMLQNLGPIAVIKLYFRLFDQIQLSALKEAEDTLKHQRHSALTKVEPSGEILLSLLDKYAAKATADIVDGLGFTRLPLSGAFTELAQAEPSASPLPLVKVLKQSNAYGKYRILKFHELVSNDEAKDYLRQFAFPMGSLESLKTTDMRSIGLESDNSE</sequence>
<keyword evidence="3" id="KW-1185">Reference proteome</keyword>
<name>A0A857JL48_9ALTE</name>
<feature type="domain" description="HDOD" evidence="1">
    <location>
        <begin position="98"/>
        <end position="304"/>
    </location>
</feature>